<evidence type="ECO:0000313" key="2">
    <source>
        <dbReference type="Proteomes" id="UP000266188"/>
    </source>
</evidence>
<evidence type="ECO:0000313" key="1">
    <source>
        <dbReference type="EMBL" id="RJE24938.1"/>
    </source>
</evidence>
<gene>
    <name evidence="1" type="ORF">PHISCL_02702</name>
</gene>
<accession>A0A3A2ZP06</accession>
<dbReference type="Proteomes" id="UP000266188">
    <property type="component" value="Unassembled WGS sequence"/>
</dbReference>
<sequence length="244" mass="28599">MASLIQQFPVELLISIFREIDDINDLRSLVLSCSTFYQAFLTDRHNILPPLMNKWYEKKRNIAQAIAAVRSKGLYAEIKSNYHEIVAILDTCRRSDEIEQSASAHILLPETPGNVEETIELLKLSKEAEFLQDFCMNLHPGQAAYWLRPGQWESEILPLKLSDTEKGRLLRAYYRVQTYSNMFGAPEWLPDEPRDSRCLNNWCWGGSSLVDEVYRLFFTTMPQWEAQEFCVWIYIYNRYKPILN</sequence>
<evidence type="ECO:0008006" key="3">
    <source>
        <dbReference type="Google" id="ProtNLM"/>
    </source>
</evidence>
<comment type="caution">
    <text evidence="1">The sequence shown here is derived from an EMBL/GenBank/DDBJ whole genome shotgun (WGS) entry which is preliminary data.</text>
</comment>
<keyword evidence="2" id="KW-1185">Reference proteome</keyword>
<name>A0A3A2ZP06_9EURO</name>
<dbReference type="AlphaFoldDB" id="A0A3A2ZP06"/>
<dbReference type="OrthoDB" id="5427059at2759"/>
<dbReference type="EMBL" id="MVGC01000063">
    <property type="protein sequence ID" value="RJE24938.1"/>
    <property type="molecule type" value="Genomic_DNA"/>
</dbReference>
<reference evidence="2" key="1">
    <citation type="submission" date="2017-02" db="EMBL/GenBank/DDBJ databases">
        <authorList>
            <person name="Tafer H."/>
            <person name="Lopandic K."/>
        </authorList>
    </citation>
    <scope>NUCLEOTIDE SEQUENCE [LARGE SCALE GENOMIC DNA]</scope>
    <source>
        <strain evidence="2">CBS 366.77</strain>
    </source>
</reference>
<proteinExistence type="predicted"/>
<protein>
    <recommendedName>
        <fullName evidence="3">F-box domain-containing protein</fullName>
    </recommendedName>
</protein>
<organism evidence="1 2">
    <name type="scientific">Aspergillus sclerotialis</name>
    <dbReference type="NCBI Taxonomy" id="2070753"/>
    <lineage>
        <taxon>Eukaryota</taxon>
        <taxon>Fungi</taxon>
        <taxon>Dikarya</taxon>
        <taxon>Ascomycota</taxon>
        <taxon>Pezizomycotina</taxon>
        <taxon>Eurotiomycetes</taxon>
        <taxon>Eurotiomycetidae</taxon>
        <taxon>Eurotiales</taxon>
        <taxon>Aspergillaceae</taxon>
        <taxon>Aspergillus</taxon>
        <taxon>Aspergillus subgen. Polypaecilum</taxon>
    </lineage>
</organism>